<name>A0A0E9QN93_ANGAN</name>
<reference evidence="2" key="1">
    <citation type="submission" date="2014-11" db="EMBL/GenBank/DDBJ databases">
        <authorList>
            <person name="Amaro Gonzalez C."/>
        </authorList>
    </citation>
    <scope>NUCLEOTIDE SEQUENCE</scope>
</reference>
<dbReference type="EMBL" id="GBXM01090293">
    <property type="protein sequence ID" value="JAH18284.1"/>
    <property type="molecule type" value="Transcribed_RNA"/>
</dbReference>
<feature type="compositionally biased region" description="Low complexity" evidence="1">
    <location>
        <begin position="57"/>
        <end position="70"/>
    </location>
</feature>
<proteinExistence type="predicted"/>
<evidence type="ECO:0000313" key="2">
    <source>
        <dbReference type="EMBL" id="JAH18284.1"/>
    </source>
</evidence>
<feature type="region of interest" description="Disordered" evidence="1">
    <location>
        <begin position="47"/>
        <end position="70"/>
    </location>
</feature>
<reference evidence="2" key="2">
    <citation type="journal article" date="2015" name="Fish Shellfish Immunol.">
        <title>Early steps in the European eel (Anguilla anguilla)-Vibrio vulnificus interaction in the gills: Role of the RtxA13 toxin.</title>
        <authorList>
            <person name="Callol A."/>
            <person name="Pajuelo D."/>
            <person name="Ebbesson L."/>
            <person name="Teles M."/>
            <person name="MacKenzie S."/>
            <person name="Amaro C."/>
        </authorList>
    </citation>
    <scope>NUCLEOTIDE SEQUENCE</scope>
</reference>
<organism evidence="2">
    <name type="scientific">Anguilla anguilla</name>
    <name type="common">European freshwater eel</name>
    <name type="synonym">Muraena anguilla</name>
    <dbReference type="NCBI Taxonomy" id="7936"/>
    <lineage>
        <taxon>Eukaryota</taxon>
        <taxon>Metazoa</taxon>
        <taxon>Chordata</taxon>
        <taxon>Craniata</taxon>
        <taxon>Vertebrata</taxon>
        <taxon>Euteleostomi</taxon>
        <taxon>Actinopterygii</taxon>
        <taxon>Neopterygii</taxon>
        <taxon>Teleostei</taxon>
        <taxon>Anguilliformes</taxon>
        <taxon>Anguillidae</taxon>
        <taxon>Anguilla</taxon>
    </lineage>
</organism>
<dbReference type="AlphaFoldDB" id="A0A0E9QN93"/>
<protein>
    <submittedName>
        <fullName evidence="2">Uncharacterized protein</fullName>
    </submittedName>
</protein>
<accession>A0A0E9QN93</accession>
<feature type="region of interest" description="Disordered" evidence="1">
    <location>
        <begin position="1"/>
        <end position="20"/>
    </location>
</feature>
<evidence type="ECO:0000256" key="1">
    <source>
        <dbReference type="SAM" id="MobiDB-lite"/>
    </source>
</evidence>
<sequence>MFPPSSEMSTYGKYGTKSSKNLFSRPGSLSFSWGSSPSQGTLSLFTRSLPFSPRGRTYTTCSHTTETTLN</sequence>